<protein>
    <submittedName>
        <fullName evidence="3">Uncharacterized protein</fullName>
    </submittedName>
</protein>
<dbReference type="SUPFAM" id="SSF50985">
    <property type="entry name" value="RCC1/BLIP-II"/>
    <property type="match status" value="1"/>
</dbReference>
<reference evidence="4" key="1">
    <citation type="submission" date="2015-06" db="EMBL/GenBank/DDBJ databases">
        <title>Expansion of signal transduction pathways in fungi by whole-genome duplication.</title>
        <authorList>
            <consortium name="DOE Joint Genome Institute"/>
            <person name="Corrochano L.M."/>
            <person name="Kuo A."/>
            <person name="Marcet-Houben M."/>
            <person name="Polaino S."/>
            <person name="Salamov A."/>
            <person name="Villalobos J.M."/>
            <person name="Alvarez M.I."/>
            <person name="Avalos J."/>
            <person name="Benito E.P."/>
            <person name="Benoit I."/>
            <person name="Burger G."/>
            <person name="Camino L.P."/>
            <person name="Canovas D."/>
            <person name="Cerda-Olmedo E."/>
            <person name="Cheng J.-F."/>
            <person name="Dominguez A."/>
            <person name="Elias M."/>
            <person name="Eslava A.P."/>
            <person name="Glaser F."/>
            <person name="Grimwood J."/>
            <person name="Gutierrez G."/>
            <person name="Heitman J."/>
            <person name="Henrissat B."/>
            <person name="Iturriaga E.A."/>
            <person name="Lang B.F."/>
            <person name="Lavin J.L."/>
            <person name="Lee S."/>
            <person name="Li W."/>
            <person name="Lindquist E."/>
            <person name="Lopez-Garcia S."/>
            <person name="Luque E.M."/>
            <person name="Marcos A.T."/>
            <person name="Martin J."/>
            <person name="McCluskey K."/>
            <person name="Medina H.R."/>
            <person name="Miralles-Duran A."/>
            <person name="Miyazaki A."/>
            <person name="Munoz-Torres E."/>
            <person name="Oguiza J.A."/>
            <person name="Ohm R."/>
            <person name="Olmedo M."/>
            <person name="Orejas M."/>
            <person name="Ortiz-Castellanos L."/>
            <person name="Pisabarro A.G."/>
            <person name="Rodriguez-Romero J."/>
            <person name="Ruiz-Herrera J."/>
            <person name="Ruiz-Vazquez R."/>
            <person name="Sanz C."/>
            <person name="Schackwitz W."/>
            <person name="Schmutz J."/>
            <person name="Shahriari M."/>
            <person name="Shelest E."/>
            <person name="Silva-Franco F."/>
            <person name="Soanes D."/>
            <person name="Syed K."/>
            <person name="Tagua V.G."/>
            <person name="Talbot N.J."/>
            <person name="Thon M."/>
            <person name="De vries R.P."/>
            <person name="Wiebenga A."/>
            <person name="Yadav J.S."/>
            <person name="Braun E.L."/>
            <person name="Baker S."/>
            <person name="Garre V."/>
            <person name="Horwitz B."/>
            <person name="Torres-Martinez S."/>
            <person name="Idnurm A."/>
            <person name="Herrera-Estrella A."/>
            <person name="Gabaldon T."/>
            <person name="Grigoriev I.V."/>
        </authorList>
    </citation>
    <scope>NUCLEOTIDE SEQUENCE [LARGE SCALE GENOMIC DNA]</scope>
    <source>
        <strain evidence="4">NRRL 1555(-)</strain>
    </source>
</reference>
<dbReference type="VEuPathDB" id="FungiDB:PHYBLDRAFT_66903"/>
<dbReference type="Proteomes" id="UP000077315">
    <property type="component" value="Unassembled WGS sequence"/>
</dbReference>
<dbReference type="STRING" id="763407.A0A167KXT7"/>
<dbReference type="InterPro" id="IPR000408">
    <property type="entry name" value="Reg_chr_condens"/>
</dbReference>
<feature type="repeat" description="RCC1" evidence="2">
    <location>
        <begin position="303"/>
        <end position="363"/>
    </location>
</feature>
<dbReference type="PANTHER" id="PTHR22870:SF445">
    <property type="match status" value="1"/>
</dbReference>
<dbReference type="InterPro" id="IPR009091">
    <property type="entry name" value="RCC1/BLIP-II"/>
</dbReference>
<sequence length="372" mass="41650">MPLYLKILKFGENKGKRDKALIVSPSLPYFGLVSRVNLRQFFSKANINLIPEYTALDSVDNIYSPYEFCFVYNKKGGERLYMFSFGFNAFQQTNPNDKALKTTLSQKIGHVRQILINIQIDDERLEIWGFKPAINLEEWQTKKPTCIFGDPNEILGLVDENKNAWYCYGFSGESMPLRQLAVNVKKAVYCQGRQAIYVLTECGKVTCYTGLKDNLVHSIMDIPNRVHDIAASFSHILFYSAGYDPIYALGSNRFSQLGLDYQQSTNIEMPFPIDFFCGLGNPYGTTDGSVSCSPFHSVVILSGEVYTFGLRKDGRLGWGEEEADDCDDSTVGLGVFMENGVEVQVNAIKSVCGSSHTVVLDDEGKVWICGTS</sequence>
<dbReference type="OrthoDB" id="5370059at2759"/>
<evidence type="ECO:0000313" key="4">
    <source>
        <dbReference type="Proteomes" id="UP000077315"/>
    </source>
</evidence>
<evidence type="ECO:0000256" key="2">
    <source>
        <dbReference type="PROSITE-ProRule" id="PRU00235"/>
    </source>
</evidence>
<evidence type="ECO:0000256" key="1">
    <source>
        <dbReference type="ARBA" id="ARBA00022737"/>
    </source>
</evidence>
<dbReference type="EMBL" id="KV440992">
    <property type="protein sequence ID" value="OAD69128.1"/>
    <property type="molecule type" value="Genomic_DNA"/>
</dbReference>
<proteinExistence type="predicted"/>
<dbReference type="PROSITE" id="PS50012">
    <property type="entry name" value="RCC1_3"/>
    <property type="match status" value="1"/>
</dbReference>
<dbReference type="PANTHER" id="PTHR22870">
    <property type="entry name" value="REGULATOR OF CHROMOSOME CONDENSATION"/>
    <property type="match status" value="1"/>
</dbReference>
<accession>A0A167KXT7</accession>
<keyword evidence="4" id="KW-1185">Reference proteome</keyword>
<dbReference type="Gene3D" id="2.130.10.30">
    <property type="entry name" value="Regulator of chromosome condensation 1/beta-lactamase-inhibitor protein II"/>
    <property type="match status" value="1"/>
</dbReference>
<dbReference type="AlphaFoldDB" id="A0A167KXT7"/>
<name>A0A167KXT7_PHYB8</name>
<dbReference type="InterPro" id="IPR051210">
    <property type="entry name" value="Ub_ligase/GEF_domain"/>
</dbReference>
<dbReference type="Pfam" id="PF13540">
    <property type="entry name" value="RCC1_2"/>
    <property type="match status" value="1"/>
</dbReference>
<dbReference type="RefSeq" id="XP_018287168.1">
    <property type="nucleotide sequence ID" value="XM_018441704.1"/>
</dbReference>
<dbReference type="InParanoid" id="A0A167KXT7"/>
<keyword evidence="1" id="KW-0677">Repeat</keyword>
<dbReference type="GeneID" id="29002610"/>
<organism evidence="3 4">
    <name type="scientific">Phycomyces blakesleeanus (strain ATCC 8743b / DSM 1359 / FGSC 10004 / NBRC 33097 / NRRL 1555)</name>
    <dbReference type="NCBI Taxonomy" id="763407"/>
    <lineage>
        <taxon>Eukaryota</taxon>
        <taxon>Fungi</taxon>
        <taxon>Fungi incertae sedis</taxon>
        <taxon>Mucoromycota</taxon>
        <taxon>Mucoromycotina</taxon>
        <taxon>Mucoromycetes</taxon>
        <taxon>Mucorales</taxon>
        <taxon>Phycomycetaceae</taxon>
        <taxon>Phycomyces</taxon>
    </lineage>
</organism>
<gene>
    <name evidence="3" type="ORF">PHYBLDRAFT_66903</name>
</gene>
<evidence type="ECO:0000313" key="3">
    <source>
        <dbReference type="EMBL" id="OAD69128.1"/>
    </source>
</evidence>